<sequence length="130" mass="14375">MGGSHRQGGRGSRGWHGLSQGCWSGVAGADGVGNRGEDGAVGKTVAMKPSRLGFMPNPSQVEYDGSLEGPSDYLRSDYFHLLNYFEMAGVDKSWMKVTDRLDSRYEKGVKELLDFVFHEDRRSFRHGDNG</sequence>
<evidence type="ECO:0000313" key="2">
    <source>
        <dbReference type="Proteomes" id="UP000652761"/>
    </source>
</evidence>
<evidence type="ECO:0000313" key="1">
    <source>
        <dbReference type="EMBL" id="MQM13841.1"/>
    </source>
</evidence>
<accession>A0A843X4J9</accession>
<organism evidence="1 2">
    <name type="scientific">Colocasia esculenta</name>
    <name type="common">Wild taro</name>
    <name type="synonym">Arum esculentum</name>
    <dbReference type="NCBI Taxonomy" id="4460"/>
    <lineage>
        <taxon>Eukaryota</taxon>
        <taxon>Viridiplantae</taxon>
        <taxon>Streptophyta</taxon>
        <taxon>Embryophyta</taxon>
        <taxon>Tracheophyta</taxon>
        <taxon>Spermatophyta</taxon>
        <taxon>Magnoliopsida</taxon>
        <taxon>Liliopsida</taxon>
        <taxon>Araceae</taxon>
        <taxon>Aroideae</taxon>
        <taxon>Colocasieae</taxon>
        <taxon>Colocasia</taxon>
    </lineage>
</organism>
<comment type="caution">
    <text evidence="1">The sequence shown here is derived from an EMBL/GenBank/DDBJ whole genome shotgun (WGS) entry which is preliminary data.</text>
</comment>
<protein>
    <submittedName>
        <fullName evidence="1">Uncharacterized protein</fullName>
    </submittedName>
</protein>
<reference evidence="1" key="1">
    <citation type="submission" date="2017-07" db="EMBL/GenBank/DDBJ databases">
        <title>Taro Niue Genome Assembly and Annotation.</title>
        <authorList>
            <person name="Atibalentja N."/>
            <person name="Keating K."/>
            <person name="Fields C.J."/>
        </authorList>
    </citation>
    <scope>NUCLEOTIDE SEQUENCE</scope>
    <source>
        <strain evidence="1">Niue_2</strain>
        <tissue evidence="1">Leaf</tissue>
    </source>
</reference>
<proteinExistence type="predicted"/>
<dbReference type="EMBL" id="NMUH01005854">
    <property type="protein sequence ID" value="MQM13841.1"/>
    <property type="molecule type" value="Genomic_DNA"/>
</dbReference>
<dbReference type="Proteomes" id="UP000652761">
    <property type="component" value="Unassembled WGS sequence"/>
</dbReference>
<gene>
    <name evidence="1" type="ORF">Taro_046769</name>
</gene>
<name>A0A843X4J9_COLES</name>
<keyword evidence="2" id="KW-1185">Reference proteome</keyword>
<dbReference type="AlphaFoldDB" id="A0A843X4J9"/>